<protein>
    <submittedName>
        <fullName evidence="1">Uncharacterized protein</fullName>
    </submittedName>
</protein>
<reference evidence="1" key="1">
    <citation type="submission" date="2024-09" db="EMBL/GenBank/DDBJ databases">
        <title>Black Yeasts Isolated from many extreme environments.</title>
        <authorList>
            <person name="Coleine C."/>
            <person name="Stajich J.E."/>
            <person name="Selbmann L."/>
        </authorList>
    </citation>
    <scope>NUCLEOTIDE SEQUENCE</scope>
    <source>
        <strain evidence="1">CCFEE 5737</strain>
    </source>
</reference>
<keyword evidence="2" id="KW-1185">Reference proteome</keyword>
<gene>
    <name evidence="1" type="ORF">LTS18_008158</name>
</gene>
<evidence type="ECO:0000313" key="1">
    <source>
        <dbReference type="EMBL" id="KAK3082016.1"/>
    </source>
</evidence>
<accession>A0ACC3DYV9</accession>
<proteinExistence type="predicted"/>
<comment type="caution">
    <text evidence="1">The sequence shown here is derived from an EMBL/GenBank/DDBJ whole genome shotgun (WGS) entry which is preliminary data.</text>
</comment>
<dbReference type="EMBL" id="JAWDJW010000021">
    <property type="protein sequence ID" value="KAK3082016.1"/>
    <property type="molecule type" value="Genomic_DNA"/>
</dbReference>
<evidence type="ECO:0000313" key="2">
    <source>
        <dbReference type="Proteomes" id="UP001186974"/>
    </source>
</evidence>
<name>A0ACC3DYV9_9PEZI</name>
<organism evidence="1 2">
    <name type="scientific">Coniosporium uncinatum</name>
    <dbReference type="NCBI Taxonomy" id="93489"/>
    <lineage>
        <taxon>Eukaryota</taxon>
        <taxon>Fungi</taxon>
        <taxon>Dikarya</taxon>
        <taxon>Ascomycota</taxon>
        <taxon>Pezizomycotina</taxon>
        <taxon>Dothideomycetes</taxon>
        <taxon>Dothideomycetes incertae sedis</taxon>
        <taxon>Coniosporium</taxon>
    </lineage>
</organism>
<sequence>MKPTSAATFTALQLLGFTSALLKPDSVSRTIVWSLSDIQPSPSFNWTPCWANFTCALLQVPLDYADPSAGTTNVPFIRTSSSNASAQDVLFNPGGPGASGFDFVLGLDEKQRQELLGPQWNLVGFDPRGVKSSDINLDCFPGNREDDALFQSELGGHLSDYTSLLSLHEAWELGRGLGERFVDGDDYYAGGSRTSQMDANEAASTFFTYCFEAGPDRCAFYGNASGPDKIEQRFSELLTELREHPIVVSDPELTQRPTLIGWKDLRSLFMSVLYDALGGFPDFAATLVELEQHDATSFFKSTRSAGVERPLNDTIRFYDGGQTYIQIMCADTNGRFNVSTFEQYVALDNYLRQQSFYGGDGNAIIYAICRGLDIKPPRSQVLNGTVSANQTSSPILFMSSTLDPVTPLRSAKTVSSRFGGSALLTVERTGVRYS</sequence>
<dbReference type="Proteomes" id="UP001186974">
    <property type="component" value="Unassembled WGS sequence"/>
</dbReference>